<dbReference type="Proteomes" id="UP000192320">
    <property type="component" value="Unassembled WGS sequence"/>
</dbReference>
<dbReference type="NCBIfam" id="TIGR03086">
    <property type="entry name" value="TIGR03086 family metal-binding protein"/>
    <property type="match status" value="1"/>
</dbReference>
<dbReference type="RefSeq" id="WP_083025352.1">
    <property type="nucleotide sequence ID" value="NZ_AP022589.1"/>
</dbReference>
<name>A0A7I7R5K8_9MYCO</name>
<sequence>MAPEMRPSPDAPPVDELAAAQAGWAVLEQVLDSITGDQWSNQTPCSEFDVAQLTEHLLHSITVIGGAAGAQLPPRDAGAAVARQVTSVARPALDAWHGRGLDGTVTIGPSELPARMAAGILSLEFLVHAWDYATATGRTVNVAEPLAEYVLGLVRAIITPEGRVRAGFDDPIDVDDSASSLERLLAFTGRS</sequence>
<keyword evidence="2" id="KW-1185">Reference proteome</keyword>
<dbReference type="SUPFAM" id="SSF109854">
    <property type="entry name" value="DinB/YfiT-like putative metalloenzymes"/>
    <property type="match status" value="1"/>
</dbReference>
<evidence type="ECO:0000313" key="2">
    <source>
        <dbReference type="Proteomes" id="UP000192320"/>
    </source>
</evidence>
<dbReference type="EMBL" id="MVHZ01000008">
    <property type="protein sequence ID" value="ORB01031.1"/>
    <property type="molecule type" value="Genomic_DNA"/>
</dbReference>
<comment type="caution">
    <text evidence="1">The sequence shown here is derived from an EMBL/GenBank/DDBJ whole genome shotgun (WGS) entry which is preliminary data.</text>
</comment>
<reference evidence="1 2" key="1">
    <citation type="submission" date="2017-02" db="EMBL/GenBank/DDBJ databases">
        <title>The new phylogeny of genus Mycobacterium.</title>
        <authorList>
            <person name="Tortoli E."/>
            <person name="Trovato A."/>
            <person name="Cirillo D.M."/>
        </authorList>
    </citation>
    <scope>NUCLEOTIDE SEQUENCE [LARGE SCALE GENOMIC DNA]</scope>
    <source>
        <strain evidence="1 2">DSM 45633</strain>
    </source>
</reference>
<evidence type="ECO:0000313" key="1">
    <source>
        <dbReference type="EMBL" id="ORB01031.1"/>
    </source>
</evidence>
<dbReference type="AlphaFoldDB" id="A0A7I7R5K8"/>
<proteinExistence type="predicted"/>
<accession>A0A7I7R5K8</accession>
<dbReference type="InterPro" id="IPR017517">
    <property type="entry name" value="Maleyloyr_isom"/>
</dbReference>
<dbReference type="OrthoDB" id="8755073at2"/>
<dbReference type="InterPro" id="IPR017520">
    <property type="entry name" value="CHP03086"/>
</dbReference>
<dbReference type="Gene3D" id="1.20.120.450">
    <property type="entry name" value="dinb family like domain"/>
    <property type="match status" value="1"/>
</dbReference>
<dbReference type="InterPro" id="IPR034660">
    <property type="entry name" value="DinB/YfiT-like"/>
</dbReference>
<organism evidence="1 2">
    <name type="scientific">Mycolicibacter minnesotensis</name>
    <dbReference type="NCBI Taxonomy" id="1118379"/>
    <lineage>
        <taxon>Bacteria</taxon>
        <taxon>Bacillati</taxon>
        <taxon>Actinomycetota</taxon>
        <taxon>Actinomycetes</taxon>
        <taxon>Mycobacteriales</taxon>
        <taxon>Mycobacteriaceae</taxon>
        <taxon>Mycolicibacter</taxon>
    </lineage>
</organism>
<dbReference type="NCBIfam" id="TIGR03083">
    <property type="entry name" value="maleylpyruvate isomerase family mycothiol-dependent enzyme"/>
    <property type="match status" value="1"/>
</dbReference>
<gene>
    <name evidence="1" type="ORF">BST33_09590</name>
</gene>
<protein>
    <submittedName>
        <fullName evidence="1">TIGR03086 family protein</fullName>
    </submittedName>
</protein>